<dbReference type="AlphaFoldDB" id="A0A0R3X6P0"/>
<keyword evidence="9" id="KW-0325">Glycoprotein</keyword>
<evidence type="ECO:0000256" key="7">
    <source>
        <dbReference type="ARBA" id="ARBA00022989"/>
    </source>
</evidence>
<keyword evidence="13" id="KW-1185">Reference proteome</keyword>
<reference evidence="12 13" key="2">
    <citation type="submission" date="2018-11" db="EMBL/GenBank/DDBJ databases">
        <authorList>
            <consortium name="Pathogen Informatics"/>
        </authorList>
    </citation>
    <scope>NUCLEOTIDE SEQUENCE [LARGE SCALE GENOMIC DNA]</scope>
</reference>
<evidence type="ECO:0000313" key="13">
    <source>
        <dbReference type="Proteomes" id="UP000274429"/>
    </source>
</evidence>
<accession>A0A0R3X6P0</accession>
<keyword evidence="6" id="KW-0914">Notch signaling pathway</keyword>
<keyword evidence="8 10" id="KW-0472">Membrane</keyword>
<feature type="transmembrane region" description="Helical" evidence="10">
    <location>
        <begin position="619"/>
        <end position="638"/>
    </location>
</feature>
<evidence type="ECO:0000256" key="8">
    <source>
        <dbReference type="ARBA" id="ARBA00023136"/>
    </source>
</evidence>
<proteinExistence type="inferred from homology"/>
<keyword evidence="4 10" id="KW-0812">Transmembrane</keyword>
<comment type="subcellular location">
    <subcellularLocation>
        <location evidence="1">Membrane</location>
        <topology evidence="1">Single-pass type I membrane protein</topology>
    </subcellularLocation>
</comment>
<evidence type="ECO:0000256" key="4">
    <source>
        <dbReference type="ARBA" id="ARBA00022692"/>
    </source>
</evidence>
<keyword evidence="5" id="KW-0732">Signal</keyword>
<dbReference type="GO" id="GO:0007219">
    <property type="term" value="P:Notch signaling pathway"/>
    <property type="evidence" value="ECO:0007669"/>
    <property type="project" value="UniProtKB-KW"/>
</dbReference>
<dbReference type="Proteomes" id="UP000274429">
    <property type="component" value="Unassembled WGS sequence"/>
</dbReference>
<dbReference type="EMBL" id="UYWX01020700">
    <property type="protein sequence ID" value="VDM33904.1"/>
    <property type="molecule type" value="Genomic_DNA"/>
</dbReference>
<dbReference type="GO" id="GO:0007220">
    <property type="term" value="P:Notch receptor processing"/>
    <property type="evidence" value="ECO:0007669"/>
    <property type="project" value="TreeGrafter"/>
</dbReference>
<dbReference type="Pfam" id="PF05450">
    <property type="entry name" value="Nicastrin"/>
    <property type="match status" value="1"/>
</dbReference>
<reference evidence="14" key="1">
    <citation type="submission" date="2017-02" db="UniProtKB">
        <authorList>
            <consortium name="WormBaseParasite"/>
        </authorList>
    </citation>
    <scope>IDENTIFICATION</scope>
</reference>
<gene>
    <name evidence="12" type="ORF">TTAC_LOCUS9168</name>
</gene>
<dbReference type="PANTHER" id="PTHR21092:SF0">
    <property type="entry name" value="NICASTRIN"/>
    <property type="match status" value="1"/>
</dbReference>
<dbReference type="InterPro" id="IPR041084">
    <property type="entry name" value="Ncstrn_small"/>
</dbReference>
<dbReference type="GO" id="GO:0016485">
    <property type="term" value="P:protein processing"/>
    <property type="evidence" value="ECO:0007669"/>
    <property type="project" value="InterPro"/>
</dbReference>
<evidence type="ECO:0000313" key="12">
    <source>
        <dbReference type="EMBL" id="VDM33904.1"/>
    </source>
</evidence>
<evidence type="ECO:0000256" key="3">
    <source>
        <dbReference type="ARBA" id="ARBA00015303"/>
    </source>
</evidence>
<dbReference type="SUPFAM" id="SSF53187">
    <property type="entry name" value="Zn-dependent exopeptidases"/>
    <property type="match status" value="1"/>
</dbReference>
<evidence type="ECO:0000256" key="6">
    <source>
        <dbReference type="ARBA" id="ARBA00022976"/>
    </source>
</evidence>
<evidence type="ECO:0000256" key="9">
    <source>
        <dbReference type="ARBA" id="ARBA00023180"/>
    </source>
</evidence>
<evidence type="ECO:0000256" key="10">
    <source>
        <dbReference type="SAM" id="Phobius"/>
    </source>
</evidence>
<sequence length="657" mass="73511">MSFELFYEIPDRSISHCSRKLSVDSFVGCSSKYPSSVGEVLISDNFTHLQEHVNFSLLNLMIVIPLHLFITPDVILFLRRSENVAGLFVFSPSFPNSTFEYPSGFSENTFCPNGDLTFYNESRHLCDGDPKWNPPASEYATISWPFPVVLAEGSDTETWNNITDCYNSYNVNPSDDTRCYMEIRNFMSAVKSSQTCYSREVLLSHHFEVTNQNQIGGVNLMLRARALTATNPNATTPDPTLLVVSRIDALSMFDRRATSALAVLPAVSVMVSAAAHLLNQPDIRAGRMRKNLFFLFLDNEALSFMGSQRFLFDLTHERIAQASGLPLNAESVESVIELANIGLPQEDERKLPIYYLLSDPDISRQVAGGQGNEVLFLNGSIVSPTLLPPSSSTQPLLKYFMQNGRPLSHIIISDRPALPPFADTFVDSFLDTRWPPSPLANEHLLRLANLLADMLHRVSGEEITEDSLPIPEPISGVKPAELMNCFLKDPGCNLLRMHLDPEVVNFLLSLKGPIPMQTYEPVDGHSWRVSHVVSHLLMGLTGHRLKKCPPSKDFGAFTYMYGYYNGSTWCYQSLIETVTSFFFLEDDAVAAPGWVRSVPFQNQRFVRLFRSASSSEDKLALALGIVLTAITAPIALFMRAFTDRIFPRTHDPHHQSC</sequence>
<dbReference type="Pfam" id="PF18266">
    <property type="entry name" value="Ncstrn_small"/>
    <property type="match status" value="1"/>
</dbReference>
<evidence type="ECO:0000256" key="5">
    <source>
        <dbReference type="ARBA" id="ARBA00022729"/>
    </source>
</evidence>
<dbReference type="PANTHER" id="PTHR21092">
    <property type="entry name" value="NICASTRIN"/>
    <property type="match status" value="1"/>
</dbReference>
<comment type="similarity">
    <text evidence="2">Belongs to the nicastrin family.</text>
</comment>
<evidence type="ECO:0000313" key="14">
    <source>
        <dbReference type="WBParaSite" id="TTAC_0000918301-mRNA-1"/>
    </source>
</evidence>
<dbReference type="OrthoDB" id="755951at2759"/>
<organism evidence="14">
    <name type="scientific">Hydatigena taeniaeformis</name>
    <name type="common">Feline tapeworm</name>
    <name type="synonym">Taenia taeniaeformis</name>
    <dbReference type="NCBI Taxonomy" id="6205"/>
    <lineage>
        <taxon>Eukaryota</taxon>
        <taxon>Metazoa</taxon>
        <taxon>Spiralia</taxon>
        <taxon>Lophotrochozoa</taxon>
        <taxon>Platyhelminthes</taxon>
        <taxon>Cestoda</taxon>
        <taxon>Eucestoda</taxon>
        <taxon>Cyclophyllidea</taxon>
        <taxon>Taeniidae</taxon>
        <taxon>Hydatigera</taxon>
    </lineage>
</organism>
<protein>
    <recommendedName>
        <fullName evidence="3">Nicastrin</fullName>
    </recommendedName>
</protein>
<name>A0A0R3X6P0_HYDTA</name>
<keyword evidence="7 10" id="KW-1133">Transmembrane helix</keyword>
<dbReference type="WBParaSite" id="TTAC_0000918301-mRNA-1">
    <property type="protein sequence ID" value="TTAC_0000918301-mRNA-1"/>
    <property type="gene ID" value="TTAC_0000918301"/>
</dbReference>
<evidence type="ECO:0000259" key="11">
    <source>
        <dbReference type="Pfam" id="PF18266"/>
    </source>
</evidence>
<dbReference type="STRING" id="6205.A0A0R3X6P0"/>
<feature type="domain" description="Nicastrin small lobe" evidence="11">
    <location>
        <begin position="16"/>
        <end position="189"/>
    </location>
</feature>
<evidence type="ECO:0000256" key="2">
    <source>
        <dbReference type="ARBA" id="ARBA00007717"/>
    </source>
</evidence>
<evidence type="ECO:0000256" key="1">
    <source>
        <dbReference type="ARBA" id="ARBA00004479"/>
    </source>
</evidence>
<dbReference type="GO" id="GO:0005886">
    <property type="term" value="C:plasma membrane"/>
    <property type="evidence" value="ECO:0007669"/>
    <property type="project" value="UniProtKB-ARBA"/>
</dbReference>
<dbReference type="InterPro" id="IPR008710">
    <property type="entry name" value="Nicastrin"/>
</dbReference>